<dbReference type="Pfam" id="PF00149">
    <property type="entry name" value="Metallophos"/>
    <property type="match status" value="1"/>
</dbReference>
<evidence type="ECO:0000259" key="4">
    <source>
        <dbReference type="Pfam" id="PF00149"/>
    </source>
</evidence>
<dbReference type="InterPro" id="IPR004843">
    <property type="entry name" value="Calcineurin-like_PHP"/>
</dbReference>
<dbReference type="AlphaFoldDB" id="A0A291QVM7"/>
<dbReference type="CDD" id="cd07385">
    <property type="entry name" value="MPP_YkuE_C"/>
    <property type="match status" value="1"/>
</dbReference>
<dbReference type="InterPro" id="IPR051158">
    <property type="entry name" value="Metallophosphoesterase_sf"/>
</dbReference>
<feature type="transmembrane region" description="Helical" evidence="3">
    <location>
        <begin position="6"/>
        <end position="29"/>
    </location>
</feature>
<dbReference type="EMBL" id="CP023777">
    <property type="protein sequence ID" value="ATL47913.1"/>
    <property type="molecule type" value="Genomic_DNA"/>
</dbReference>
<dbReference type="OrthoDB" id="9780884at2"/>
<gene>
    <name evidence="5" type="ORF">COR50_12455</name>
</gene>
<evidence type="ECO:0000313" key="5">
    <source>
        <dbReference type="EMBL" id="ATL47913.1"/>
    </source>
</evidence>
<dbReference type="KEGG" id="cbae:COR50_12455"/>
<keyword evidence="3" id="KW-0812">Transmembrane</keyword>
<dbReference type="Gene3D" id="3.60.21.10">
    <property type="match status" value="1"/>
</dbReference>
<keyword evidence="2" id="KW-0378">Hydrolase</keyword>
<dbReference type="PANTHER" id="PTHR31302">
    <property type="entry name" value="TRANSMEMBRANE PROTEIN WITH METALLOPHOSPHOESTERASE DOMAIN-RELATED"/>
    <property type="match status" value="1"/>
</dbReference>
<dbReference type="GO" id="GO:0046872">
    <property type="term" value="F:metal ion binding"/>
    <property type="evidence" value="ECO:0007669"/>
    <property type="project" value="UniProtKB-KW"/>
</dbReference>
<accession>A0A291QVM7</accession>
<dbReference type="GO" id="GO:0008758">
    <property type="term" value="F:UDP-2,3-diacylglucosamine hydrolase activity"/>
    <property type="evidence" value="ECO:0007669"/>
    <property type="project" value="TreeGrafter"/>
</dbReference>
<name>A0A291QVM7_9BACT</name>
<keyword evidence="3" id="KW-0472">Membrane</keyword>
<keyword evidence="6" id="KW-1185">Reference proteome</keyword>
<organism evidence="5 6">
    <name type="scientific">Chitinophaga caeni</name>
    <dbReference type="NCBI Taxonomy" id="2029983"/>
    <lineage>
        <taxon>Bacteria</taxon>
        <taxon>Pseudomonadati</taxon>
        <taxon>Bacteroidota</taxon>
        <taxon>Chitinophagia</taxon>
        <taxon>Chitinophagales</taxon>
        <taxon>Chitinophagaceae</taxon>
        <taxon>Chitinophaga</taxon>
    </lineage>
</organism>
<dbReference type="Proteomes" id="UP000220133">
    <property type="component" value="Chromosome"/>
</dbReference>
<sequence>MRQGLNYWLIVLVLLIIDLYVFMAVRAVVRNRSERNKRIVYFAYWGFAAIVYIVMLTFNFKSVHWEQHPEARSYVISLVMGQFFAKAIAILFMIVDDLRRFIIWSIDRFKRFRTPREQQQLREGISRSKFITSLGLLMGGGMFATLAYGFSNKYNYHIRRVKLHFSNLPQAFKGLKIVQVSDIHSGSFNNKQAVERGVAMINAQKADLILFTGDLVNDRAVEMEHYMDVFNKIQAPMGVYSTLGNHDYGDYYPWPDYDQFHHSRQKEANLQQVKDTHAELGWRLMMNENIIFERGEDKIALVGIENWSVNHRFPRKGDMPKAMAGTEGIPFKILMSHDPSHWDAQVRPEYPDVDLTLAGHTHGMQFGIEIPYFKWSPAQYLYKQWAGLYKENRQMLYVNRGFGFLGYPGRVGILPEITVIELA</sequence>
<reference evidence="5 6" key="1">
    <citation type="submission" date="2017-10" db="EMBL/GenBank/DDBJ databases">
        <title>Paenichitinophaga pekingensis gen. nov., sp. nov., isolated from activated sludge.</title>
        <authorList>
            <person name="Jin D."/>
            <person name="Kong X."/>
            <person name="Deng Y."/>
            <person name="Bai Z."/>
        </authorList>
    </citation>
    <scope>NUCLEOTIDE SEQUENCE [LARGE SCALE GENOMIC DNA]</scope>
    <source>
        <strain evidence="5 6">13</strain>
    </source>
</reference>
<evidence type="ECO:0000256" key="3">
    <source>
        <dbReference type="SAM" id="Phobius"/>
    </source>
</evidence>
<proteinExistence type="predicted"/>
<dbReference type="PANTHER" id="PTHR31302:SF31">
    <property type="entry name" value="PHOSPHODIESTERASE YAEI"/>
    <property type="match status" value="1"/>
</dbReference>
<evidence type="ECO:0000256" key="2">
    <source>
        <dbReference type="ARBA" id="ARBA00022801"/>
    </source>
</evidence>
<evidence type="ECO:0000256" key="1">
    <source>
        <dbReference type="ARBA" id="ARBA00022723"/>
    </source>
</evidence>
<feature type="domain" description="Calcineurin-like phosphoesterase" evidence="4">
    <location>
        <begin position="175"/>
        <end position="363"/>
    </location>
</feature>
<dbReference type="SUPFAM" id="SSF56300">
    <property type="entry name" value="Metallo-dependent phosphatases"/>
    <property type="match status" value="1"/>
</dbReference>
<protein>
    <submittedName>
        <fullName evidence="5">Metallophosphatase</fullName>
    </submittedName>
</protein>
<feature type="transmembrane region" description="Helical" evidence="3">
    <location>
        <begin position="41"/>
        <end position="60"/>
    </location>
</feature>
<dbReference type="RefSeq" id="WP_098194290.1">
    <property type="nucleotide sequence ID" value="NZ_CP023777.1"/>
</dbReference>
<dbReference type="GO" id="GO:0009245">
    <property type="term" value="P:lipid A biosynthetic process"/>
    <property type="evidence" value="ECO:0007669"/>
    <property type="project" value="TreeGrafter"/>
</dbReference>
<dbReference type="GO" id="GO:0016020">
    <property type="term" value="C:membrane"/>
    <property type="evidence" value="ECO:0007669"/>
    <property type="project" value="GOC"/>
</dbReference>
<dbReference type="InterPro" id="IPR029052">
    <property type="entry name" value="Metallo-depent_PP-like"/>
</dbReference>
<evidence type="ECO:0000313" key="6">
    <source>
        <dbReference type="Proteomes" id="UP000220133"/>
    </source>
</evidence>
<keyword evidence="1" id="KW-0479">Metal-binding</keyword>
<feature type="transmembrane region" description="Helical" evidence="3">
    <location>
        <begin position="130"/>
        <end position="150"/>
    </location>
</feature>
<keyword evidence="3" id="KW-1133">Transmembrane helix</keyword>
<feature type="transmembrane region" description="Helical" evidence="3">
    <location>
        <begin position="72"/>
        <end position="95"/>
    </location>
</feature>